<reference evidence="6" key="1">
    <citation type="journal article" date="2010" name="Science">
        <title>Plasticity of animal genome architecture unmasked by rapid evolution of a pelagic tunicate.</title>
        <authorList>
            <person name="Denoeud F."/>
            <person name="Henriet S."/>
            <person name="Mungpakdee S."/>
            <person name="Aury J.M."/>
            <person name="Da Silva C."/>
            <person name="Brinkmann H."/>
            <person name="Mikhaleva J."/>
            <person name="Olsen L.C."/>
            <person name="Jubin C."/>
            <person name="Canestro C."/>
            <person name="Bouquet J.M."/>
            <person name="Danks G."/>
            <person name="Poulain J."/>
            <person name="Campsteijn C."/>
            <person name="Adamski M."/>
            <person name="Cross I."/>
            <person name="Yadetie F."/>
            <person name="Muffato M."/>
            <person name="Louis A."/>
            <person name="Butcher S."/>
            <person name="Tsagkogeorga G."/>
            <person name="Konrad A."/>
            <person name="Singh S."/>
            <person name="Jensen M.F."/>
            <person name="Cong E.H."/>
            <person name="Eikeseth-Otteraa H."/>
            <person name="Noel B."/>
            <person name="Anthouard V."/>
            <person name="Porcel B.M."/>
            <person name="Kachouri-Lafond R."/>
            <person name="Nishino A."/>
            <person name="Ugolini M."/>
            <person name="Chourrout P."/>
            <person name="Nishida H."/>
            <person name="Aasland R."/>
            <person name="Huzurbazar S."/>
            <person name="Westhof E."/>
            <person name="Delsuc F."/>
            <person name="Lehrach H."/>
            <person name="Reinhardt R."/>
            <person name="Weissenbach J."/>
            <person name="Roy S.W."/>
            <person name="Artiguenave F."/>
            <person name="Postlethwait J.H."/>
            <person name="Manak J.R."/>
            <person name="Thompson E.M."/>
            <person name="Jaillon O."/>
            <person name="Du Pasquier L."/>
            <person name="Boudinot P."/>
            <person name="Liberles D.A."/>
            <person name="Volff J.N."/>
            <person name="Philippe H."/>
            <person name="Lenhard B."/>
            <person name="Roest Crollius H."/>
            <person name="Wincker P."/>
            <person name="Chourrout D."/>
        </authorList>
    </citation>
    <scope>NUCLEOTIDE SEQUENCE [LARGE SCALE GENOMIC DNA]</scope>
</reference>
<dbReference type="Gene3D" id="3.30.70.270">
    <property type="match status" value="1"/>
</dbReference>
<dbReference type="InterPro" id="IPR043502">
    <property type="entry name" value="DNA/RNA_pol_sf"/>
</dbReference>
<gene>
    <name evidence="6" type="ORF">GSOID_T00030833001</name>
</gene>
<dbReference type="InterPro" id="IPR051320">
    <property type="entry name" value="Viral_Replic_Matur_Polypro"/>
</dbReference>
<dbReference type="CDD" id="cd00303">
    <property type="entry name" value="retropepsin_like"/>
    <property type="match status" value="1"/>
</dbReference>
<keyword evidence="4" id="KW-0229">DNA integration</keyword>
<dbReference type="PROSITE" id="PS50878">
    <property type="entry name" value="RT_POL"/>
    <property type="match status" value="1"/>
</dbReference>
<evidence type="ECO:0000259" key="5">
    <source>
        <dbReference type="PROSITE" id="PS50878"/>
    </source>
</evidence>
<name>E4YA24_OIKDI</name>
<dbReference type="InterPro" id="IPR043128">
    <property type="entry name" value="Rev_trsase/Diguanyl_cyclase"/>
</dbReference>
<dbReference type="Gene3D" id="3.10.10.10">
    <property type="entry name" value="HIV Type 1 Reverse Transcriptase, subunit A, domain 1"/>
    <property type="match status" value="1"/>
</dbReference>
<dbReference type="PROSITE" id="PS00141">
    <property type="entry name" value="ASP_PROTEASE"/>
    <property type="match status" value="1"/>
</dbReference>
<accession>E4YA24</accession>
<dbReference type="GO" id="GO:0004523">
    <property type="term" value="F:RNA-DNA hybrid ribonuclease activity"/>
    <property type="evidence" value="ECO:0007669"/>
    <property type="project" value="UniProtKB-EC"/>
</dbReference>
<comment type="similarity">
    <text evidence="1">Belongs to the beta type-B retroviral polymerase family. HERV class-II K(HML-2) pol subfamily.</text>
</comment>
<evidence type="ECO:0000256" key="3">
    <source>
        <dbReference type="ARBA" id="ARBA00022842"/>
    </source>
</evidence>
<dbReference type="InterPro" id="IPR001969">
    <property type="entry name" value="Aspartic_peptidase_AS"/>
</dbReference>
<evidence type="ECO:0000256" key="1">
    <source>
        <dbReference type="ARBA" id="ARBA00010879"/>
    </source>
</evidence>
<feature type="domain" description="Reverse transcriptase" evidence="5">
    <location>
        <begin position="949"/>
        <end position="1198"/>
    </location>
</feature>
<dbReference type="Proteomes" id="UP000011014">
    <property type="component" value="Unassembled WGS sequence"/>
</dbReference>
<dbReference type="GO" id="GO:0015074">
    <property type="term" value="P:DNA integration"/>
    <property type="evidence" value="ECO:0007669"/>
    <property type="project" value="UniProtKB-KW"/>
</dbReference>
<dbReference type="EC" id="3.1.26.4" evidence="2"/>
<dbReference type="InterPro" id="IPR000477">
    <property type="entry name" value="RT_dom"/>
</dbReference>
<dbReference type="EMBL" id="FN654351">
    <property type="protein sequence ID" value="CBY32411.1"/>
    <property type="molecule type" value="Genomic_DNA"/>
</dbReference>
<dbReference type="Pfam" id="PF00078">
    <property type="entry name" value="RVT_1"/>
    <property type="match status" value="1"/>
</dbReference>
<dbReference type="PANTHER" id="PTHR33064">
    <property type="entry name" value="POL PROTEIN"/>
    <property type="match status" value="1"/>
</dbReference>
<evidence type="ECO:0000256" key="4">
    <source>
        <dbReference type="ARBA" id="ARBA00022908"/>
    </source>
</evidence>
<keyword evidence="3" id="KW-0460">Magnesium</keyword>
<proteinExistence type="inferred from homology"/>
<protein>
    <recommendedName>
        <fullName evidence="2">ribonuclease H</fullName>
        <ecNumber evidence="2">3.1.26.4</ecNumber>
    </recommendedName>
</protein>
<dbReference type="InterPro" id="IPR041577">
    <property type="entry name" value="RT_RNaseH_2"/>
</dbReference>
<dbReference type="GO" id="GO:0006508">
    <property type="term" value="P:proteolysis"/>
    <property type="evidence" value="ECO:0007669"/>
    <property type="project" value="InterPro"/>
</dbReference>
<evidence type="ECO:0000256" key="2">
    <source>
        <dbReference type="ARBA" id="ARBA00012180"/>
    </source>
</evidence>
<dbReference type="GO" id="GO:0004190">
    <property type="term" value="F:aspartic-type endopeptidase activity"/>
    <property type="evidence" value="ECO:0007669"/>
    <property type="project" value="InterPro"/>
</dbReference>
<dbReference type="SUPFAM" id="SSF56672">
    <property type="entry name" value="DNA/RNA polymerases"/>
    <property type="match status" value="1"/>
</dbReference>
<dbReference type="Pfam" id="PF17919">
    <property type="entry name" value="RT_RNaseH_2"/>
    <property type="match status" value="1"/>
</dbReference>
<dbReference type="PANTHER" id="PTHR33064:SF37">
    <property type="entry name" value="RIBONUCLEASE H"/>
    <property type="match status" value="1"/>
</dbReference>
<evidence type="ECO:0000313" key="6">
    <source>
        <dbReference type="EMBL" id="CBY32411.1"/>
    </source>
</evidence>
<sequence>MENGLYNVREAPRFYTKFTKLTFDASDGAIRHRKVEQWKTAAEVHISDRITKKYKKNPFAQHVNRLSWAWGESPGGSPNMNGSLSIPASLMEFYGWAAEGRYMNFPKIHKIARSITIPDYWFFTPLNDPGAYDAEEAFMLFKTTFFPGQEHLHTLREIYRYPDADDKTIYDYAISAIRELAPIICINVEANTMEPVKNGQVLNLEEYTRKIVESDCAISFMNKFPLQLKMLRSFLTGEMVKVKSSCNYAMVSQILKDFRIDHSPSARFPEGTKIGSSCFSARRYAKKEEHTPFGDLMAIVFCIIAMNAKTWEHVLEDIARKEGLRPEKVDMRDLLNNLNYVFNCLDRKTGATGHLEIQHLEYAANINAIRKGGESLNDDMEFIKKESHKQSLKLQKFANRSVEINKIESDLENNVGSASDAEEGQEEANRFFKNNNRKPFGKGQKQVKKVSFGGNTIMSAEEFLRVDGLVVDKLSKRIYKPDGRKLSFGAFEKVNKEYGGRVMSIFPRAMGERRGIRSIIDRGMKSARVIKKDGRKFAAFECDEEGNPTELYELLKEMEDELNSIAAEVKMVDVEADREEIKSLTEYENKGKEQNLIELNWIGNENDLKNEFFSVKYDADMDTWTEVAKGRALAKKVFSIDFFLPTVKTLDRNKLSEIKFRLLIDSGASVSLLPESFVSGLVNATKIKAKVAKAEKGVARTAGGGSLEYLPIAVTFTMKIGGMNISINNAKVHKGHSRSLLMSLSDMVLNGISLINSVEIEDHKGPKEMVLMHNGQKMDKIIPKLQMIDAIFMYDSIPQEMFACGASDKYSNFPNEIENTIERTSTIGERCYDESVVRNMRPTSVKDHVGMRHYLRHIEKEHQKLREINTRSECTIGPKNGEFDPFEFVEDPDKMIAKIKEIIEKCKVLFEATQGHVIGKEYEIHAEIVGDTSPKSAANSYGKNRPEHEQKAIIQQLDKELAEGVLTLKPPEMVPAHFVNYHAVGKKNQDTGKVELACGNVRVVVDCARSGINKDTKHLARPTDSIRQVLQKVAPFTKKGFVATIDISSMFYCFSMHRSMWKHFTVMHPHLQLLVYTKLPMGWISSPLLAKEMIALILYEHISKNQMAIYVDDICIFGSTETEFLSNLSSVFNTLAKMNLRLKGKKCTFLSRDIELLGRRIVNGVIKQSPHTIEKIAVEDEKSLNTVKSMKRFLGILAYLSEAIPYKTELLDDLYKLVGKTEAKKDRKPNEAIKWTSELIEKLNKVKSIVNEKTLTELHPLDPSKICYIVVDSSNLGTGAFMYHLDDQDKPKIVKMYSKKRGDIKNKVQWASCMLEVHGILSAVNYFKYEIDSLDKPAAVLTDSSSCAKLFQRCQTGKDLSNDPKLNERILKLMNFNISITYTPAKMKDLDLADFISRSENLLTKCNKDCKLCIEMQENGMIKEKGHTKLLEDTLNVTFERQNMKIDRFEEIFKIEKVGEFQRAYREATEGGVLPYSDEEEEIKMMVTRQRTRNLERNKKGPRGSHEYDNKIMFELIDRTDWKNLVADHKLLREIQMNDKVLKVTIEAKEGGRLPGPKDRPAESLRTNNTIIENGVLRKERIMVGVKAVSPIIIPESMVLVFVKKIHKSFGCGSASKLKNLCKSIVWGKNMSKHAENVTRQCKDCAYLRNPPKIIKNENEHSNRWPDHIGQIFFADIISRRTTTDRSAQPETSMKFYVVSEALSGYVKMYHIHNKENNAEIGSEILIKSMYDLAVRPHGTLHKTIAMDGAPVNRKIAKNPIWEDLNVTIEIMDKTSNNKNYLAPLDSRMQKLSCYLNQIIGKKYSPDVVAHKVCDRYNATPGAAGYSPNEIWFGTDQHTGKRLDIDMSKIKEKVKEACKLARDANDRNNSKTRRRLPIILKPYEKGDKYGDDHKSPIKTGDLVLIEGEKDKNETHPFYEIIPIGDFDGIDWEHRVIHTKRHNVIAKKIKKWGFDSIRIVLDGDSDEAVKQLIAKEKQRMPDKFDSRTIVYNMLDENAFDN</sequence>
<organism evidence="6">
    <name type="scientific">Oikopleura dioica</name>
    <name type="common">Tunicate</name>
    <dbReference type="NCBI Taxonomy" id="34765"/>
    <lineage>
        <taxon>Eukaryota</taxon>
        <taxon>Metazoa</taxon>
        <taxon>Chordata</taxon>
        <taxon>Tunicata</taxon>
        <taxon>Appendicularia</taxon>
        <taxon>Copelata</taxon>
        <taxon>Oikopleuridae</taxon>
        <taxon>Oikopleura</taxon>
    </lineage>
</organism>